<accession>A0A165GUM1</accession>
<dbReference type="EMBL" id="KV407458">
    <property type="protein sequence ID" value="KZF22613.1"/>
    <property type="molecule type" value="Genomic_DNA"/>
</dbReference>
<evidence type="ECO:0000313" key="2">
    <source>
        <dbReference type="EMBL" id="KZF22613.1"/>
    </source>
</evidence>
<dbReference type="RefSeq" id="XP_018188168.1">
    <property type="nucleotide sequence ID" value="XM_018329097.1"/>
</dbReference>
<evidence type="ECO:0000256" key="1">
    <source>
        <dbReference type="SAM" id="MobiDB-lite"/>
    </source>
</evidence>
<organism evidence="2 3">
    <name type="scientific">Xylona heveae (strain CBS 132557 / TC161)</name>
    <dbReference type="NCBI Taxonomy" id="1328760"/>
    <lineage>
        <taxon>Eukaryota</taxon>
        <taxon>Fungi</taxon>
        <taxon>Dikarya</taxon>
        <taxon>Ascomycota</taxon>
        <taxon>Pezizomycotina</taxon>
        <taxon>Xylonomycetes</taxon>
        <taxon>Xylonales</taxon>
        <taxon>Xylonaceae</taxon>
        <taxon>Xylona</taxon>
    </lineage>
</organism>
<evidence type="ECO:0000313" key="3">
    <source>
        <dbReference type="Proteomes" id="UP000076632"/>
    </source>
</evidence>
<feature type="region of interest" description="Disordered" evidence="1">
    <location>
        <begin position="100"/>
        <end position="120"/>
    </location>
</feature>
<dbReference type="GeneID" id="28894234"/>
<keyword evidence="3" id="KW-1185">Reference proteome</keyword>
<proteinExistence type="predicted"/>
<gene>
    <name evidence="2" type="ORF">L228DRAFT_129839</name>
</gene>
<dbReference type="AlphaFoldDB" id="A0A165GUM1"/>
<dbReference type="Proteomes" id="UP000076632">
    <property type="component" value="Unassembled WGS sequence"/>
</dbReference>
<name>A0A165GUM1_XYLHT</name>
<dbReference type="InParanoid" id="A0A165GUM1"/>
<feature type="compositionally biased region" description="Basic and acidic residues" evidence="1">
    <location>
        <begin position="103"/>
        <end position="120"/>
    </location>
</feature>
<reference evidence="2 3" key="1">
    <citation type="journal article" date="2016" name="Fungal Biol.">
        <title>The genome of Xylona heveae provides a window into fungal endophytism.</title>
        <authorList>
            <person name="Gazis R."/>
            <person name="Kuo A."/>
            <person name="Riley R."/>
            <person name="LaButti K."/>
            <person name="Lipzen A."/>
            <person name="Lin J."/>
            <person name="Amirebrahimi M."/>
            <person name="Hesse C.N."/>
            <person name="Spatafora J.W."/>
            <person name="Henrissat B."/>
            <person name="Hainaut M."/>
            <person name="Grigoriev I.V."/>
            <person name="Hibbett D.S."/>
        </authorList>
    </citation>
    <scope>NUCLEOTIDE SEQUENCE [LARGE SCALE GENOMIC DNA]</scope>
    <source>
        <strain evidence="2 3">TC161</strain>
    </source>
</reference>
<sequence length="120" mass="13706">MGLNRGGDRQMVGERKVCARMRGGNGRDYINRVQGDQYPQSSGLVSLTIAPGVTWRRRTGTRRCSWFRNVWREEEKYSLSCMLGTEIFSRNFVHATSSAGGRESSRFAHMEKEEEIISRA</sequence>
<protein>
    <submittedName>
        <fullName evidence="2">Uncharacterized protein</fullName>
    </submittedName>
</protein>